<evidence type="ECO:0000256" key="1">
    <source>
        <dbReference type="ARBA" id="ARBA00004123"/>
    </source>
</evidence>
<protein>
    <recommendedName>
        <fullName evidence="8">TF-B3 domain-containing protein</fullName>
    </recommendedName>
</protein>
<dbReference type="AlphaFoldDB" id="A0AA88E2L9"/>
<dbReference type="GO" id="GO:0003677">
    <property type="term" value="F:DNA binding"/>
    <property type="evidence" value="ECO:0007669"/>
    <property type="project" value="UniProtKB-KW"/>
</dbReference>
<organism evidence="6 7">
    <name type="scientific">Ficus carica</name>
    <name type="common">Common fig</name>
    <dbReference type="NCBI Taxonomy" id="3494"/>
    <lineage>
        <taxon>Eukaryota</taxon>
        <taxon>Viridiplantae</taxon>
        <taxon>Streptophyta</taxon>
        <taxon>Embryophyta</taxon>
        <taxon>Tracheophyta</taxon>
        <taxon>Spermatophyta</taxon>
        <taxon>Magnoliopsida</taxon>
        <taxon>eudicotyledons</taxon>
        <taxon>Gunneridae</taxon>
        <taxon>Pentapetalae</taxon>
        <taxon>rosids</taxon>
        <taxon>fabids</taxon>
        <taxon>Rosales</taxon>
        <taxon>Moraceae</taxon>
        <taxon>Ficeae</taxon>
        <taxon>Ficus</taxon>
    </lineage>
</organism>
<keyword evidence="3" id="KW-0238">DNA-binding</keyword>
<sequence length="124" mass="14797">MEQHYYKKTLSKTDVEQKLIVQMEWLGNFLPVPIPGSEAIPIPVKDELGKDYTFRLTVRSPKPGELRYDMKPEFMFKGWHAFVVEKKLQVGESIYIWWDVRGHIRIKVRVPPRRYRLLGTTFLY</sequence>
<comment type="subcellular location">
    <subcellularLocation>
        <location evidence="1">Nucleus</location>
    </subcellularLocation>
</comment>
<evidence type="ECO:0000256" key="5">
    <source>
        <dbReference type="ARBA" id="ARBA00023242"/>
    </source>
</evidence>
<reference evidence="6" key="1">
    <citation type="submission" date="2023-07" db="EMBL/GenBank/DDBJ databases">
        <title>draft genome sequence of fig (Ficus carica).</title>
        <authorList>
            <person name="Takahashi T."/>
            <person name="Nishimura K."/>
        </authorList>
    </citation>
    <scope>NUCLEOTIDE SEQUENCE</scope>
</reference>
<keyword evidence="7" id="KW-1185">Reference proteome</keyword>
<dbReference type="Gene3D" id="2.40.330.10">
    <property type="entry name" value="DNA-binding pseudobarrel domain"/>
    <property type="match status" value="1"/>
</dbReference>
<dbReference type="SUPFAM" id="SSF101936">
    <property type="entry name" value="DNA-binding pseudobarrel domain"/>
    <property type="match status" value="1"/>
</dbReference>
<dbReference type="Proteomes" id="UP001187192">
    <property type="component" value="Unassembled WGS sequence"/>
</dbReference>
<name>A0AA88E2L9_FICCA</name>
<dbReference type="EMBL" id="BTGU01000387">
    <property type="protein sequence ID" value="GMN66972.1"/>
    <property type="molecule type" value="Genomic_DNA"/>
</dbReference>
<evidence type="ECO:0000256" key="2">
    <source>
        <dbReference type="ARBA" id="ARBA00023015"/>
    </source>
</evidence>
<proteinExistence type="predicted"/>
<evidence type="ECO:0000313" key="6">
    <source>
        <dbReference type="EMBL" id="GMN66972.1"/>
    </source>
</evidence>
<keyword evidence="5" id="KW-0539">Nucleus</keyword>
<comment type="caution">
    <text evidence="6">The sequence shown here is derived from an EMBL/GenBank/DDBJ whole genome shotgun (WGS) entry which is preliminary data.</text>
</comment>
<dbReference type="InterPro" id="IPR015300">
    <property type="entry name" value="DNA-bd_pseudobarrel_sf"/>
</dbReference>
<dbReference type="CDD" id="cd10017">
    <property type="entry name" value="B3_DNA"/>
    <property type="match status" value="1"/>
</dbReference>
<evidence type="ECO:0000256" key="4">
    <source>
        <dbReference type="ARBA" id="ARBA00023163"/>
    </source>
</evidence>
<evidence type="ECO:0000256" key="3">
    <source>
        <dbReference type="ARBA" id="ARBA00023125"/>
    </source>
</evidence>
<gene>
    <name evidence="6" type="ORF">TIFTF001_036036</name>
</gene>
<evidence type="ECO:0000313" key="7">
    <source>
        <dbReference type="Proteomes" id="UP001187192"/>
    </source>
</evidence>
<keyword evidence="4" id="KW-0804">Transcription</keyword>
<accession>A0AA88E2L9</accession>
<keyword evidence="2" id="KW-0805">Transcription regulation</keyword>
<dbReference type="GO" id="GO:0005634">
    <property type="term" value="C:nucleus"/>
    <property type="evidence" value="ECO:0007669"/>
    <property type="project" value="UniProtKB-SubCell"/>
</dbReference>
<dbReference type="InterPro" id="IPR003340">
    <property type="entry name" value="B3_DNA-bd"/>
</dbReference>
<evidence type="ECO:0008006" key="8">
    <source>
        <dbReference type="Google" id="ProtNLM"/>
    </source>
</evidence>